<protein>
    <submittedName>
        <fullName evidence="1">Uncharacterized protein</fullName>
    </submittedName>
</protein>
<sequence>MKKLKKLIGKCVNYNLNISFTHQRINDYSIEIYKPHSKGQPPLFYTDGHIDAKKAIKKGLKFIKSYNPKN</sequence>
<evidence type="ECO:0000313" key="2">
    <source>
        <dbReference type="Proteomes" id="UP000224877"/>
    </source>
</evidence>
<organism evidence="1 2">
    <name type="scientific">Tenacibaculum phage pT24</name>
    <dbReference type="NCBI Taxonomy" id="1880590"/>
    <lineage>
        <taxon>Viruses</taxon>
        <taxon>Duplodnaviria</taxon>
        <taxon>Heunggongvirae</taxon>
        <taxon>Uroviricota</taxon>
        <taxon>Caudoviricetes</taxon>
        <taxon>Kungbxnavirus</taxon>
        <taxon>Kungbxnavirus pT24</taxon>
    </lineage>
</organism>
<evidence type="ECO:0000313" key="1">
    <source>
        <dbReference type="EMBL" id="BAV39402.1"/>
    </source>
</evidence>
<accession>A0A1B4XX69</accession>
<proteinExistence type="predicted"/>
<dbReference type="EMBL" id="LC168164">
    <property type="protein sequence ID" value="BAV39402.1"/>
    <property type="molecule type" value="Genomic_DNA"/>
</dbReference>
<keyword evidence="2" id="KW-1185">Reference proteome</keyword>
<reference evidence="1 2" key="1">
    <citation type="submission" date="2016-07" db="EMBL/GenBank/DDBJ databases">
        <title>Characterization of three bacteriophages infecting bacteria isolated from shrimp culture pond water.</title>
        <authorList>
            <person name="Khoa H.V."/>
        </authorList>
    </citation>
    <scope>NUCLEOTIDE SEQUENCE [LARGE SCALE GENOMIC DNA]</scope>
</reference>
<name>A0A1B4XX69_9CAUD</name>
<dbReference type="Proteomes" id="UP000224877">
    <property type="component" value="Segment"/>
</dbReference>
<gene>
    <name evidence="1" type="ORF">BPT24_285</name>
</gene>